<dbReference type="InterPro" id="IPR007320">
    <property type="entry name" value="PDCD2_C"/>
</dbReference>
<dbReference type="Pfam" id="PF04194">
    <property type="entry name" value="PDCD2_C"/>
    <property type="match status" value="1"/>
</dbReference>
<comment type="caution">
    <text evidence="3">The sequence shown here is derived from an EMBL/GenBank/DDBJ whole genome shotgun (WGS) entry which is preliminary data.</text>
</comment>
<gene>
    <name evidence="3" type="ORF">MG3_05241</name>
</gene>
<evidence type="ECO:0000259" key="2">
    <source>
        <dbReference type="Pfam" id="PF04194"/>
    </source>
</evidence>
<feature type="region of interest" description="Disordered" evidence="1">
    <location>
        <begin position="275"/>
        <end position="296"/>
    </location>
</feature>
<accession>A0AB34PKW5</accession>
<feature type="region of interest" description="Disordered" evidence="1">
    <location>
        <begin position="163"/>
        <end position="233"/>
    </location>
</feature>
<reference evidence="3 4" key="1">
    <citation type="submission" date="2013-12" db="EMBL/GenBank/DDBJ databases">
        <title>The Genome Sequence of Candida albicans P78048.</title>
        <authorList>
            <consortium name="The Broad Institute Genome Sequencing Platform"/>
            <consortium name="The Broad Institute Genome Sequencing Center for Infectious Disease"/>
            <person name="Cuomo C."/>
            <person name="Bennett R."/>
            <person name="Hirakawa M."/>
            <person name="Noverr M."/>
            <person name="Mitchell A."/>
            <person name="Young S.K."/>
            <person name="Zeng Q."/>
            <person name="Gargeya S."/>
            <person name="Fitzgerald M."/>
            <person name="Abouelleil A."/>
            <person name="Alvarado L."/>
            <person name="Berlin A.M."/>
            <person name="Chapman S.B."/>
            <person name="Dewar J."/>
            <person name="Goldberg J."/>
            <person name="Griggs A."/>
            <person name="Gujja S."/>
            <person name="Hansen M."/>
            <person name="Howarth C."/>
            <person name="Imamovic A."/>
            <person name="Larimer J."/>
            <person name="McCowan C."/>
            <person name="Murphy C."/>
            <person name="Pearson M."/>
            <person name="Priest M."/>
            <person name="Roberts A."/>
            <person name="Saif S."/>
            <person name="Shea T."/>
            <person name="Sykes S."/>
            <person name="Wortman J."/>
            <person name="Nusbaum C."/>
            <person name="Birren B."/>
        </authorList>
    </citation>
    <scope>NUCLEOTIDE SEQUENCE [LARGE SCALE GENOMIC DNA]</scope>
    <source>
        <strain evidence="3 4">P78048</strain>
    </source>
</reference>
<evidence type="ECO:0000313" key="4">
    <source>
        <dbReference type="Proteomes" id="UP000030161"/>
    </source>
</evidence>
<evidence type="ECO:0000256" key="1">
    <source>
        <dbReference type="SAM" id="MobiDB-lite"/>
    </source>
</evidence>
<sequence>MSANDEYSSDEESFDESTKSKVLLGFVDAPIISDGKDPEDNDLPTIEDTFIGGQPVWLHPDSKPAEKSLTCDVCNGKLALYLQAFAPIDGKLYDRVIYVFGCKNTKSCSGKKGTVKVIRGIIKDSETVNRIKKENQEALQKDMEAKLKLEKQKKFNDELTKDLFKKKDTPEASNPFGGNSNPFSNPFGSNPFSKKPEEEKEEEKEKEKETSKSKSYADVASKNAPKPKSVKKLQDDLPEYRGLFVYVDNEKFKKIQHDPELEKYKHLIDKEEYDESDILEKPSSSASASGLDNPQASQISNMLNDKYFEMFSNTVKHNPGQVLRYDLGGKPLLYSGKDDVAKKFLAQPANIPRPSFNPSSERRFELQLMPKAIMDLEDLGNNRNVGINDILNGMSWGTIIVCTDEEDFIPEENFDANQVGYIEEWCGVQWEESV</sequence>
<dbReference type="AlphaFoldDB" id="A0AB34PKW5"/>
<proteinExistence type="predicted"/>
<feature type="domain" description="Programmed cell death protein 2 C-terminal" evidence="2">
    <location>
        <begin position="305"/>
        <end position="430"/>
    </location>
</feature>
<feature type="compositionally biased region" description="Basic and acidic residues" evidence="1">
    <location>
        <begin position="194"/>
        <end position="212"/>
    </location>
</feature>
<feature type="compositionally biased region" description="Polar residues" evidence="1">
    <location>
        <begin position="282"/>
        <end position="296"/>
    </location>
</feature>
<dbReference type="Proteomes" id="UP000030161">
    <property type="component" value="Unassembled WGS sequence"/>
</dbReference>
<dbReference type="GO" id="GO:0005737">
    <property type="term" value="C:cytoplasm"/>
    <property type="evidence" value="ECO:0007669"/>
    <property type="project" value="InterPro"/>
</dbReference>
<protein>
    <submittedName>
        <fullName evidence="3">Pre-rRNA-processing protein TSR4</fullName>
    </submittedName>
</protein>
<feature type="compositionally biased region" description="Low complexity" evidence="1">
    <location>
        <begin position="173"/>
        <end position="193"/>
    </location>
</feature>
<dbReference type="PANTHER" id="PTHR47524:SF1">
    <property type="entry name" value="20S RRNA ACCUMULATION PROTEIN 4"/>
    <property type="match status" value="1"/>
</dbReference>
<name>A0AB34PKW5_CANAX</name>
<dbReference type="PANTHER" id="PTHR47524">
    <property type="entry name" value="20S RRNA ACCUMULATION PROTEIN 4"/>
    <property type="match status" value="1"/>
</dbReference>
<dbReference type="GO" id="GO:0030490">
    <property type="term" value="P:maturation of SSU-rRNA"/>
    <property type="evidence" value="ECO:0007669"/>
    <property type="project" value="TreeGrafter"/>
</dbReference>
<dbReference type="EMBL" id="AJIX01000041">
    <property type="protein sequence ID" value="KGR04614.1"/>
    <property type="molecule type" value="Genomic_DNA"/>
</dbReference>
<evidence type="ECO:0000313" key="3">
    <source>
        <dbReference type="EMBL" id="KGR04614.1"/>
    </source>
</evidence>
<organism evidence="3 4">
    <name type="scientific">Candida albicans P78048</name>
    <dbReference type="NCBI Taxonomy" id="1094989"/>
    <lineage>
        <taxon>Eukaryota</taxon>
        <taxon>Fungi</taxon>
        <taxon>Dikarya</taxon>
        <taxon>Ascomycota</taxon>
        <taxon>Saccharomycotina</taxon>
        <taxon>Pichiomycetes</taxon>
        <taxon>Debaryomycetaceae</taxon>
        <taxon>Candida/Lodderomyces clade</taxon>
        <taxon>Candida</taxon>
    </lineage>
</organism>